<reference evidence="2 3" key="1">
    <citation type="submission" date="2020-08" db="EMBL/GenBank/DDBJ databases">
        <title>Plant Genome Project.</title>
        <authorList>
            <person name="Zhang R.-G."/>
        </authorList>
    </citation>
    <scope>NUCLEOTIDE SEQUENCE [LARGE SCALE GENOMIC DNA]</scope>
    <source>
        <tissue evidence="2">Rhizome</tissue>
    </source>
</reference>
<dbReference type="GO" id="GO:0003676">
    <property type="term" value="F:nucleic acid binding"/>
    <property type="evidence" value="ECO:0007669"/>
    <property type="project" value="InterPro"/>
</dbReference>
<dbReference type="EMBL" id="JACMSC010000012">
    <property type="protein sequence ID" value="KAG6497221.1"/>
    <property type="molecule type" value="Genomic_DNA"/>
</dbReference>
<dbReference type="Gene3D" id="3.30.420.10">
    <property type="entry name" value="Ribonuclease H-like superfamily/Ribonuclease H"/>
    <property type="match status" value="1"/>
</dbReference>
<proteinExistence type="predicted"/>
<evidence type="ECO:0000313" key="2">
    <source>
        <dbReference type="EMBL" id="KAG6497221.1"/>
    </source>
</evidence>
<evidence type="ECO:0008006" key="4">
    <source>
        <dbReference type="Google" id="ProtNLM"/>
    </source>
</evidence>
<name>A0A8J5G0E0_ZINOF</name>
<gene>
    <name evidence="2" type="ORF">ZIOFF_045113</name>
</gene>
<keyword evidence="3" id="KW-1185">Reference proteome</keyword>
<feature type="region of interest" description="Disordered" evidence="1">
    <location>
        <begin position="1"/>
        <end position="23"/>
    </location>
</feature>
<evidence type="ECO:0000256" key="1">
    <source>
        <dbReference type="SAM" id="MobiDB-lite"/>
    </source>
</evidence>
<dbReference type="InterPro" id="IPR036397">
    <property type="entry name" value="RNaseH_sf"/>
</dbReference>
<evidence type="ECO:0000313" key="3">
    <source>
        <dbReference type="Proteomes" id="UP000734854"/>
    </source>
</evidence>
<dbReference type="InterPro" id="IPR012337">
    <property type="entry name" value="RNaseH-like_sf"/>
</dbReference>
<protein>
    <recommendedName>
        <fullName evidence="4">Integrase catalytic domain-containing protein</fullName>
    </recommendedName>
</protein>
<dbReference type="AlphaFoldDB" id="A0A8J5G0E0"/>
<dbReference type="Proteomes" id="UP000734854">
    <property type="component" value="Unassembled WGS sequence"/>
</dbReference>
<dbReference type="SUPFAM" id="SSF53098">
    <property type="entry name" value="Ribonuclease H-like"/>
    <property type="match status" value="1"/>
</dbReference>
<sequence>MAVMALATTTSAPPHSKLRRGAVTRGHSRSALIGFIASRAKNDSFQAFKKFKFLMDNKTEHKIRTLRTDRGDEFLSTEFIRFCENEGIE</sequence>
<comment type="caution">
    <text evidence="2">The sequence shown here is derived from an EMBL/GenBank/DDBJ whole genome shotgun (WGS) entry which is preliminary data.</text>
</comment>
<organism evidence="2 3">
    <name type="scientific">Zingiber officinale</name>
    <name type="common">Ginger</name>
    <name type="synonym">Amomum zingiber</name>
    <dbReference type="NCBI Taxonomy" id="94328"/>
    <lineage>
        <taxon>Eukaryota</taxon>
        <taxon>Viridiplantae</taxon>
        <taxon>Streptophyta</taxon>
        <taxon>Embryophyta</taxon>
        <taxon>Tracheophyta</taxon>
        <taxon>Spermatophyta</taxon>
        <taxon>Magnoliopsida</taxon>
        <taxon>Liliopsida</taxon>
        <taxon>Zingiberales</taxon>
        <taxon>Zingiberaceae</taxon>
        <taxon>Zingiber</taxon>
    </lineage>
</organism>
<accession>A0A8J5G0E0</accession>